<dbReference type="SUPFAM" id="SSF56112">
    <property type="entry name" value="Protein kinase-like (PK-like)"/>
    <property type="match status" value="1"/>
</dbReference>
<sequence>RRKTTWPYGSSVWKYKEWVLHEIDADDIVGLYEGNTNAFWATIFGKREFRVEAIIGMDNDLDNPIILLVHATYVAIKTIMLRSVGFAMKNLKGECEKDDLEMPLFDLSTIATTTNNFSEDKNLGEGGFGPVYKELSQLCKPVQRTLRRNHRVEAIIYMDNDLDNPIILLVHATYVATKTIMLRSVGFAMKNLKGECEKDDLEMPLFDLSTIATTTNNFSKDKKLGEGGFGPVYKGKLDGEREIVVKRLSRNSRQGVSEFKNEVLLMAAL</sequence>
<evidence type="ECO:0000256" key="3">
    <source>
        <dbReference type="ARBA" id="ARBA00022741"/>
    </source>
</evidence>
<keyword evidence="4" id="KW-0418">Kinase</keyword>
<reference evidence="7 8" key="1">
    <citation type="submission" date="2020-10" db="EMBL/GenBank/DDBJ databases">
        <title>The Coptis chinensis genome and diversification of protoberbering-type alkaloids.</title>
        <authorList>
            <person name="Wang B."/>
            <person name="Shu S."/>
            <person name="Song C."/>
            <person name="Liu Y."/>
        </authorList>
    </citation>
    <scope>NUCLEOTIDE SEQUENCE [LARGE SCALE GENOMIC DNA]</scope>
    <source>
        <strain evidence="7">HL-2020</strain>
        <tissue evidence="7">Leaf</tissue>
    </source>
</reference>
<dbReference type="GO" id="GO:0005524">
    <property type="term" value="F:ATP binding"/>
    <property type="evidence" value="ECO:0007669"/>
    <property type="project" value="UniProtKB-KW"/>
</dbReference>
<organism evidence="7 8">
    <name type="scientific">Coptis chinensis</name>
    <dbReference type="NCBI Taxonomy" id="261450"/>
    <lineage>
        <taxon>Eukaryota</taxon>
        <taxon>Viridiplantae</taxon>
        <taxon>Streptophyta</taxon>
        <taxon>Embryophyta</taxon>
        <taxon>Tracheophyta</taxon>
        <taxon>Spermatophyta</taxon>
        <taxon>Magnoliopsida</taxon>
        <taxon>Ranunculales</taxon>
        <taxon>Ranunculaceae</taxon>
        <taxon>Coptidoideae</taxon>
        <taxon>Coptis</taxon>
    </lineage>
</organism>
<keyword evidence="1" id="KW-0723">Serine/threonine-protein kinase</keyword>
<dbReference type="Proteomes" id="UP000631114">
    <property type="component" value="Unassembled WGS sequence"/>
</dbReference>
<dbReference type="Gene3D" id="3.40.50.1100">
    <property type="match status" value="1"/>
</dbReference>
<dbReference type="PANTHER" id="PTHR27002">
    <property type="entry name" value="RECEPTOR-LIKE SERINE/THREONINE-PROTEIN KINASE SD1-8"/>
    <property type="match status" value="1"/>
</dbReference>
<evidence type="ECO:0000313" key="8">
    <source>
        <dbReference type="Proteomes" id="UP000631114"/>
    </source>
</evidence>
<dbReference type="Gene3D" id="3.30.200.20">
    <property type="entry name" value="Phosphorylase Kinase, domain 1"/>
    <property type="match status" value="2"/>
</dbReference>
<keyword evidence="2" id="KW-0808">Transferase</keyword>
<evidence type="ECO:0000256" key="2">
    <source>
        <dbReference type="ARBA" id="ARBA00022679"/>
    </source>
</evidence>
<dbReference type="AlphaFoldDB" id="A0A835M418"/>
<name>A0A835M418_9MAGN</name>
<keyword evidence="3" id="KW-0547">Nucleotide-binding</keyword>
<dbReference type="GO" id="GO:0004674">
    <property type="term" value="F:protein serine/threonine kinase activity"/>
    <property type="evidence" value="ECO:0007669"/>
    <property type="project" value="UniProtKB-KW"/>
</dbReference>
<keyword evidence="8" id="KW-1185">Reference proteome</keyword>
<proteinExistence type="predicted"/>
<dbReference type="PANTHER" id="PTHR27002:SF616">
    <property type="entry name" value="RECEPTOR-LIKE SERINE_THREONINE-PROTEIN KINASE"/>
    <property type="match status" value="1"/>
</dbReference>
<protein>
    <recommendedName>
        <fullName evidence="6">Protein kinase domain-containing protein</fullName>
    </recommendedName>
</protein>
<dbReference type="InterPro" id="IPR036052">
    <property type="entry name" value="TrpB-like_PALP_sf"/>
</dbReference>
<evidence type="ECO:0000256" key="1">
    <source>
        <dbReference type="ARBA" id="ARBA00022527"/>
    </source>
</evidence>
<dbReference type="EMBL" id="JADFTS010000004">
    <property type="protein sequence ID" value="KAF9609956.1"/>
    <property type="molecule type" value="Genomic_DNA"/>
</dbReference>
<dbReference type="InterPro" id="IPR011009">
    <property type="entry name" value="Kinase-like_dom_sf"/>
</dbReference>
<evidence type="ECO:0000256" key="4">
    <source>
        <dbReference type="ARBA" id="ARBA00022777"/>
    </source>
</evidence>
<dbReference type="GO" id="GO:0005886">
    <property type="term" value="C:plasma membrane"/>
    <property type="evidence" value="ECO:0007669"/>
    <property type="project" value="TreeGrafter"/>
</dbReference>
<feature type="domain" description="Protein kinase" evidence="6">
    <location>
        <begin position="218"/>
        <end position="269"/>
    </location>
</feature>
<evidence type="ECO:0000259" key="6">
    <source>
        <dbReference type="PROSITE" id="PS50011"/>
    </source>
</evidence>
<evidence type="ECO:0000256" key="5">
    <source>
        <dbReference type="ARBA" id="ARBA00022840"/>
    </source>
</evidence>
<comment type="caution">
    <text evidence="7">The sequence shown here is derived from an EMBL/GenBank/DDBJ whole genome shotgun (WGS) entry which is preliminary data.</text>
</comment>
<keyword evidence="5" id="KW-0067">ATP-binding</keyword>
<accession>A0A835M418</accession>
<dbReference type="OrthoDB" id="1938319at2759"/>
<feature type="non-terminal residue" evidence="7">
    <location>
        <position position="1"/>
    </location>
</feature>
<dbReference type="PROSITE" id="PS50011">
    <property type="entry name" value="PROTEIN_KINASE_DOM"/>
    <property type="match status" value="1"/>
</dbReference>
<evidence type="ECO:0000313" key="7">
    <source>
        <dbReference type="EMBL" id="KAF9609956.1"/>
    </source>
</evidence>
<gene>
    <name evidence="7" type="ORF">IFM89_019512</name>
</gene>
<dbReference type="InterPro" id="IPR000719">
    <property type="entry name" value="Prot_kinase_dom"/>
</dbReference>